<dbReference type="AlphaFoldDB" id="A0A8D8RS84"/>
<dbReference type="EMBL" id="HBUF01176040">
    <property type="protein sequence ID" value="CAG6654014.1"/>
    <property type="molecule type" value="Transcribed_RNA"/>
</dbReference>
<name>A0A8D8RS84_9HEMI</name>
<organism evidence="1">
    <name type="scientific">Cacopsylla melanoneura</name>
    <dbReference type="NCBI Taxonomy" id="428564"/>
    <lineage>
        <taxon>Eukaryota</taxon>
        <taxon>Metazoa</taxon>
        <taxon>Ecdysozoa</taxon>
        <taxon>Arthropoda</taxon>
        <taxon>Hexapoda</taxon>
        <taxon>Insecta</taxon>
        <taxon>Pterygota</taxon>
        <taxon>Neoptera</taxon>
        <taxon>Paraneoptera</taxon>
        <taxon>Hemiptera</taxon>
        <taxon>Sternorrhyncha</taxon>
        <taxon>Psylloidea</taxon>
        <taxon>Psyllidae</taxon>
        <taxon>Psyllinae</taxon>
        <taxon>Cacopsylla</taxon>
    </lineage>
</organism>
<proteinExistence type="predicted"/>
<accession>A0A8D8RS84</accession>
<reference evidence="1" key="1">
    <citation type="submission" date="2021-05" db="EMBL/GenBank/DDBJ databases">
        <authorList>
            <person name="Alioto T."/>
            <person name="Alioto T."/>
            <person name="Gomez Garrido J."/>
        </authorList>
    </citation>
    <scope>NUCLEOTIDE SEQUENCE</scope>
</reference>
<protein>
    <submittedName>
        <fullName evidence="1">Uncharacterized protein</fullName>
    </submittedName>
</protein>
<evidence type="ECO:0000313" key="1">
    <source>
        <dbReference type="EMBL" id="CAG6654014.1"/>
    </source>
</evidence>
<sequence>MFFADSISVGRSFGINILFLINWDSMAGHYPLETVLKDDRNRKHTSDLEDTWPHAMKTYYLGEFTSRSHENQAPISLFSILRKNIYFIVHLLMDVSLSLLFHHRRFIIIIFIN</sequence>